<dbReference type="AlphaFoldDB" id="A0AAW0TJQ0"/>
<feature type="region of interest" description="Disordered" evidence="1">
    <location>
        <begin position="999"/>
        <end position="1087"/>
    </location>
</feature>
<dbReference type="InterPro" id="IPR003323">
    <property type="entry name" value="OTU_dom"/>
</dbReference>
<dbReference type="Gene3D" id="3.90.70.80">
    <property type="match status" value="1"/>
</dbReference>
<dbReference type="PANTHER" id="PTHR12419:SF115">
    <property type="entry name" value="PROTEIN OVARIAN TUMOR LOCUS-RELATED"/>
    <property type="match status" value="1"/>
</dbReference>
<feature type="compositionally biased region" description="Basic residues" evidence="1">
    <location>
        <begin position="1025"/>
        <end position="1044"/>
    </location>
</feature>
<evidence type="ECO:0000313" key="3">
    <source>
        <dbReference type="EMBL" id="KAK8387747.1"/>
    </source>
</evidence>
<feature type="compositionally biased region" description="Basic and acidic residues" evidence="1">
    <location>
        <begin position="938"/>
        <end position="948"/>
    </location>
</feature>
<feature type="compositionally biased region" description="Polar residues" evidence="1">
    <location>
        <begin position="648"/>
        <end position="668"/>
    </location>
</feature>
<organism evidence="3 4">
    <name type="scientific">Scylla paramamosain</name>
    <name type="common">Mud crab</name>
    <dbReference type="NCBI Taxonomy" id="85552"/>
    <lineage>
        <taxon>Eukaryota</taxon>
        <taxon>Metazoa</taxon>
        <taxon>Ecdysozoa</taxon>
        <taxon>Arthropoda</taxon>
        <taxon>Crustacea</taxon>
        <taxon>Multicrustacea</taxon>
        <taxon>Malacostraca</taxon>
        <taxon>Eumalacostraca</taxon>
        <taxon>Eucarida</taxon>
        <taxon>Decapoda</taxon>
        <taxon>Pleocyemata</taxon>
        <taxon>Brachyura</taxon>
        <taxon>Eubrachyura</taxon>
        <taxon>Portunoidea</taxon>
        <taxon>Portunidae</taxon>
        <taxon>Portuninae</taxon>
        <taxon>Scylla</taxon>
    </lineage>
</organism>
<feature type="compositionally biased region" description="Low complexity" evidence="1">
    <location>
        <begin position="801"/>
        <end position="813"/>
    </location>
</feature>
<protein>
    <recommendedName>
        <fullName evidence="2">OTU domain-containing protein</fullName>
    </recommendedName>
</protein>
<evidence type="ECO:0000256" key="1">
    <source>
        <dbReference type="SAM" id="MobiDB-lite"/>
    </source>
</evidence>
<dbReference type="EMBL" id="JARAKH010000030">
    <property type="protein sequence ID" value="KAK8387747.1"/>
    <property type="molecule type" value="Genomic_DNA"/>
</dbReference>
<dbReference type="PANTHER" id="PTHR12419">
    <property type="entry name" value="OTU DOMAIN CONTAINING PROTEIN"/>
    <property type="match status" value="1"/>
</dbReference>
<dbReference type="GO" id="GO:0004843">
    <property type="term" value="F:cysteine-type deubiquitinase activity"/>
    <property type="evidence" value="ECO:0007669"/>
    <property type="project" value="TreeGrafter"/>
</dbReference>
<feature type="compositionally biased region" description="Polar residues" evidence="1">
    <location>
        <begin position="745"/>
        <end position="755"/>
    </location>
</feature>
<reference evidence="3 4" key="1">
    <citation type="submission" date="2023-03" db="EMBL/GenBank/DDBJ databases">
        <title>High-quality genome of Scylla paramamosain provides insights in environmental adaptation.</title>
        <authorList>
            <person name="Zhang L."/>
        </authorList>
    </citation>
    <scope>NUCLEOTIDE SEQUENCE [LARGE SCALE GENOMIC DNA]</scope>
    <source>
        <strain evidence="3">LZ_2023a</strain>
        <tissue evidence="3">Muscle</tissue>
    </source>
</reference>
<feature type="compositionally biased region" description="Pro residues" evidence="1">
    <location>
        <begin position="789"/>
        <end position="800"/>
    </location>
</feature>
<name>A0AAW0TJQ0_SCYPA</name>
<dbReference type="SUPFAM" id="SSF54001">
    <property type="entry name" value="Cysteine proteinases"/>
    <property type="match status" value="1"/>
</dbReference>
<feature type="region of interest" description="Disordered" evidence="1">
    <location>
        <begin position="626"/>
        <end position="813"/>
    </location>
</feature>
<dbReference type="GO" id="GO:0016579">
    <property type="term" value="P:protein deubiquitination"/>
    <property type="evidence" value="ECO:0007669"/>
    <property type="project" value="TreeGrafter"/>
</dbReference>
<gene>
    <name evidence="3" type="ORF">O3P69_018321</name>
</gene>
<feature type="compositionally biased region" description="Pro residues" evidence="1">
    <location>
        <begin position="926"/>
        <end position="935"/>
    </location>
</feature>
<feature type="compositionally biased region" description="Pro residues" evidence="1">
    <location>
        <begin position="731"/>
        <end position="742"/>
    </location>
</feature>
<evidence type="ECO:0000313" key="4">
    <source>
        <dbReference type="Proteomes" id="UP001487740"/>
    </source>
</evidence>
<dbReference type="PROSITE" id="PS50802">
    <property type="entry name" value="OTU"/>
    <property type="match status" value="1"/>
</dbReference>
<keyword evidence="4" id="KW-1185">Reference proteome</keyword>
<feature type="compositionally biased region" description="Basic residues" evidence="1">
    <location>
        <begin position="949"/>
        <end position="974"/>
    </location>
</feature>
<dbReference type="Proteomes" id="UP001487740">
    <property type="component" value="Unassembled WGS sequence"/>
</dbReference>
<dbReference type="InterPro" id="IPR038765">
    <property type="entry name" value="Papain-like_cys_pep_sf"/>
</dbReference>
<accession>A0AAW0TJQ0</accession>
<sequence>MFTNKHEDHKWMRRRVNSRVFDPFDEWLESQGLYRKQVARDGSCLFRAVAEQVFMTQTEHVSLRSQCLEYMMLHKDEFQPYLEVPVDHHVYKLQDVREWGGHTEIIAMSRLFKVDFLIYQEIGCPPTKATEYNYPKTLMLSFTHGNHYDIVYKKEAAMIRGFCQSLVYEILYSNVFQLKDVRLAVDTMLHDKEYASLRRDSANSAELKEIGALVEKILGTSISRDSSQEEAENKHSTGIEERPSIEDIHPDDVRGLLAHGIPPFPYKVAKSLDPDIYRNIEYDAWNTMRREARYGPIDYNGFQAGVKVFIKLEVLPNREEVEAMRKTHMARQGSGDNAEKKNAEEKVDIYQGHIQEMSENKGPVDVYIEEIGCRLKVPYESLERVPPSPPRSPWHQQAAGGPVGVPSGPASSVSSYKKLSGYYQKAPLPPEPEYSGRSKKKGGKQVREVVTLYQMPSVRFFSPVNNCGMRGRSASSPTPPRPRTPQGPHHQPPYGNKNYPQRGMGRGSSGGYRGAPSPAREAFPPIPSGMNVDIGVEGVWAMRANNAPANPHSGPNAPKNAPPFPPMPHPPMTHPPPPYLFCHMEQGDKDPQVHVREVTMEALQQVMSAGGQQVRVTGQRLEVVSVEKPEESQTESAVKEIVLPGEHTPSTPQQAEEEVNGTSATAESELSKIPTEPKELSAPPPAPPPQTEVENTLQVEPLNPIPTSQEPNGEVPQTLVYPVDPSIAFISPPPPPHIPPPQLGDTPSPQSTTVYTVAYPPPYSSPGLIQVYSPVPPTDGSCTPSEYNTPPPQPLPPPPTTSTSTATTMPARPEAWDPNVQGLDSEAMKMNPGVPPYMVYHMPMMYGGFGGYSYNPHWGCSIPVMPSPATIEEGKQTPLMPGTDGYQQMVAVGGWGQGYVGDVPPQSVLCPPPAAQGYPPLLREPSPIPYPPLPFQPEGRDGGKDGPPFHHHHHHHHHPRGRGRGGPHHRGGHHYVAHQYSNNHGNNFHAPAANAGNFYRGGGGTQRSLPPRFHRGGGGPPGRGGPRHFHNSSHTPPHIHHQRNHQYEGQPLMHMGNKKSSSDNLASQGVSGGSVAPNVASGGVASPPQVTFVDHERPPGVLALPPPDTPALPPQEAMSVPPPGYYSAPPGFVMTGPWMWKMM</sequence>
<dbReference type="CDD" id="cd22753">
    <property type="entry name" value="OTU_ALG13-like"/>
    <property type="match status" value="1"/>
</dbReference>
<feature type="region of interest" description="Disordered" evidence="1">
    <location>
        <begin position="924"/>
        <end position="974"/>
    </location>
</feature>
<comment type="caution">
    <text evidence="3">The sequence shown here is derived from an EMBL/GenBank/DDBJ whole genome shotgun (WGS) entry which is preliminary data.</text>
</comment>
<feature type="compositionally biased region" description="Basic and acidic residues" evidence="1">
    <location>
        <begin position="231"/>
        <end position="245"/>
    </location>
</feature>
<feature type="domain" description="OTU" evidence="2">
    <location>
        <begin position="33"/>
        <end position="154"/>
    </location>
</feature>
<feature type="compositionally biased region" description="Low complexity" evidence="1">
    <location>
        <begin position="398"/>
        <end position="415"/>
    </location>
</feature>
<proteinExistence type="predicted"/>
<dbReference type="Pfam" id="PF02338">
    <property type="entry name" value="OTU"/>
    <property type="match status" value="1"/>
</dbReference>
<feature type="region of interest" description="Disordered" evidence="1">
    <location>
        <begin position="223"/>
        <end position="245"/>
    </location>
</feature>
<feature type="region of interest" description="Disordered" evidence="1">
    <location>
        <begin position="383"/>
        <end position="445"/>
    </location>
</feature>
<dbReference type="InterPro" id="IPR049769">
    <property type="entry name" value="OTU_OTU"/>
</dbReference>
<feature type="compositionally biased region" description="Polar residues" evidence="1">
    <location>
        <begin position="1058"/>
        <end position="1069"/>
    </location>
</feature>
<evidence type="ECO:0000259" key="2">
    <source>
        <dbReference type="PROSITE" id="PS50802"/>
    </source>
</evidence>
<dbReference type="InterPro" id="IPR050704">
    <property type="entry name" value="Peptidase_C85-like"/>
</dbReference>
<feature type="compositionally biased region" description="Gly residues" evidence="1">
    <location>
        <begin position="504"/>
        <end position="513"/>
    </location>
</feature>
<dbReference type="GO" id="GO:0061578">
    <property type="term" value="F:K63-linked deubiquitinase activity"/>
    <property type="evidence" value="ECO:0007669"/>
    <property type="project" value="TreeGrafter"/>
</dbReference>
<feature type="region of interest" description="Disordered" evidence="1">
    <location>
        <begin position="464"/>
        <end position="526"/>
    </location>
</feature>